<dbReference type="EMBL" id="CAAALY010107662">
    <property type="protein sequence ID" value="VEL29924.1"/>
    <property type="molecule type" value="Genomic_DNA"/>
</dbReference>
<feature type="region of interest" description="Disordered" evidence="1">
    <location>
        <begin position="29"/>
        <end position="52"/>
    </location>
</feature>
<proteinExistence type="predicted"/>
<name>A0A448X788_9PLAT</name>
<protein>
    <submittedName>
        <fullName evidence="2">Uncharacterized protein</fullName>
    </submittedName>
</protein>
<dbReference type="AlphaFoldDB" id="A0A448X788"/>
<evidence type="ECO:0000313" key="2">
    <source>
        <dbReference type="EMBL" id="VEL29924.1"/>
    </source>
</evidence>
<feature type="compositionally biased region" description="Basic and acidic residues" evidence="1">
    <location>
        <begin position="279"/>
        <end position="296"/>
    </location>
</feature>
<reference evidence="2" key="1">
    <citation type="submission" date="2018-11" db="EMBL/GenBank/DDBJ databases">
        <authorList>
            <consortium name="Pathogen Informatics"/>
        </authorList>
    </citation>
    <scope>NUCLEOTIDE SEQUENCE</scope>
</reference>
<evidence type="ECO:0000313" key="3">
    <source>
        <dbReference type="Proteomes" id="UP000784294"/>
    </source>
</evidence>
<dbReference type="Proteomes" id="UP000784294">
    <property type="component" value="Unassembled WGS sequence"/>
</dbReference>
<organism evidence="2 3">
    <name type="scientific">Protopolystoma xenopodis</name>
    <dbReference type="NCBI Taxonomy" id="117903"/>
    <lineage>
        <taxon>Eukaryota</taxon>
        <taxon>Metazoa</taxon>
        <taxon>Spiralia</taxon>
        <taxon>Lophotrochozoa</taxon>
        <taxon>Platyhelminthes</taxon>
        <taxon>Monogenea</taxon>
        <taxon>Polyopisthocotylea</taxon>
        <taxon>Polystomatidea</taxon>
        <taxon>Polystomatidae</taxon>
        <taxon>Protopolystoma</taxon>
    </lineage>
</organism>
<accession>A0A448X788</accession>
<feature type="region of interest" description="Disordered" evidence="1">
    <location>
        <begin position="279"/>
        <end position="304"/>
    </location>
</feature>
<evidence type="ECO:0000256" key="1">
    <source>
        <dbReference type="SAM" id="MobiDB-lite"/>
    </source>
</evidence>
<gene>
    <name evidence="2" type="ORF">PXEA_LOCUS23364</name>
</gene>
<comment type="caution">
    <text evidence="2">The sequence shown here is derived from an EMBL/GenBank/DDBJ whole genome shotgun (WGS) entry which is preliminary data.</text>
</comment>
<sequence>MHTCKVLFYPDPHSNRACADPIHLRLDRADPTHKAPRQTQTHTERQANRRAQKPACGLQPVFVLVESGRSANRAARCALSLTSPDKWLAQAGWLAVCTDEGDRRRYRLAQSGGQTMSRKWVSLPPLLLLLLIDRAGSRSVGQSSRPALERPPFEGQFSLGRGILRQIALSRLPQVWPRIASPLGLSLPFSGVRTTGATIDVADRRASFDAALPTQNHSFAPTEAGKSGRRWRISSLLPTLEEVMRANPATLIQRQLHASPGQINRAIIGEIGVGGDGLRLEDGGVEQTRDRPDDGVNYRPIQSG</sequence>
<keyword evidence="3" id="KW-1185">Reference proteome</keyword>